<protein>
    <submittedName>
        <fullName evidence="1">Flagellar biosynthesis protein</fullName>
    </submittedName>
</protein>
<organism evidence="1 2">
    <name type="scientific">Sporolactobacillus nakayamae</name>
    <dbReference type="NCBI Taxonomy" id="269670"/>
    <lineage>
        <taxon>Bacteria</taxon>
        <taxon>Bacillati</taxon>
        <taxon>Bacillota</taxon>
        <taxon>Bacilli</taxon>
        <taxon>Bacillales</taxon>
        <taxon>Sporolactobacillaceae</taxon>
        <taxon>Sporolactobacillus</taxon>
    </lineage>
</organism>
<dbReference type="InterPro" id="IPR006135">
    <property type="entry name" value="T3SS_substrate_exporter"/>
</dbReference>
<dbReference type="GO" id="GO:0005886">
    <property type="term" value="C:plasma membrane"/>
    <property type="evidence" value="ECO:0007669"/>
    <property type="project" value="TreeGrafter"/>
</dbReference>
<accession>A0A1I2NE10</accession>
<dbReference type="EMBL" id="FOOY01000003">
    <property type="protein sequence ID" value="SFG01982.1"/>
    <property type="molecule type" value="Genomic_DNA"/>
</dbReference>
<dbReference type="InterPro" id="IPR029025">
    <property type="entry name" value="T3SS_substrate_exporter_C"/>
</dbReference>
<reference evidence="2" key="1">
    <citation type="submission" date="2016-10" db="EMBL/GenBank/DDBJ databases">
        <authorList>
            <person name="Varghese N."/>
            <person name="Submissions S."/>
        </authorList>
    </citation>
    <scope>NUCLEOTIDE SEQUENCE [LARGE SCALE GENOMIC DNA]</scope>
    <source>
        <strain evidence="2">ATCC 700379</strain>
    </source>
</reference>
<dbReference type="AlphaFoldDB" id="A0A1I2NE10"/>
<dbReference type="RefSeq" id="WP_093669583.1">
    <property type="nucleotide sequence ID" value="NZ_FOOY01000003.1"/>
</dbReference>
<name>A0A1I2NE10_9BACL</name>
<dbReference type="OrthoDB" id="5244399at2"/>
<evidence type="ECO:0000313" key="2">
    <source>
        <dbReference type="Proteomes" id="UP000198752"/>
    </source>
</evidence>
<dbReference type="Gene3D" id="3.40.1690.10">
    <property type="entry name" value="secretion proteins EscU"/>
    <property type="match status" value="1"/>
</dbReference>
<sequence>MNSEKKKKAVALTYMNGIDQAPYVTAKGEGLIAEKIISQAEQHKIPIQEDPALVSMLGKLDLNQIIPPELYQTVAEIFAFIYNIDKQVGKNIPK</sequence>
<keyword evidence="2" id="KW-1185">Reference proteome</keyword>
<dbReference type="Proteomes" id="UP000198752">
    <property type="component" value="Unassembled WGS sequence"/>
</dbReference>
<proteinExistence type="predicted"/>
<dbReference type="GO" id="GO:0009306">
    <property type="term" value="P:protein secretion"/>
    <property type="evidence" value="ECO:0007669"/>
    <property type="project" value="InterPro"/>
</dbReference>
<evidence type="ECO:0000313" key="1">
    <source>
        <dbReference type="EMBL" id="SFG01982.1"/>
    </source>
</evidence>
<keyword evidence="1" id="KW-0966">Cell projection</keyword>
<dbReference type="Pfam" id="PF01312">
    <property type="entry name" value="Bac_export_2"/>
    <property type="match status" value="1"/>
</dbReference>
<dbReference type="SUPFAM" id="SSF160544">
    <property type="entry name" value="EscU C-terminal domain-like"/>
    <property type="match status" value="1"/>
</dbReference>
<keyword evidence="1" id="KW-0969">Cilium</keyword>
<dbReference type="PANTHER" id="PTHR30531:SF12">
    <property type="entry name" value="FLAGELLAR BIOSYNTHETIC PROTEIN FLHB"/>
    <property type="match status" value="1"/>
</dbReference>
<dbReference type="STRING" id="269670.SAMN02982927_00436"/>
<dbReference type="PANTHER" id="PTHR30531">
    <property type="entry name" value="FLAGELLAR BIOSYNTHETIC PROTEIN FLHB"/>
    <property type="match status" value="1"/>
</dbReference>
<keyword evidence="1" id="KW-0282">Flagellum</keyword>
<gene>
    <name evidence="1" type="ORF">SAMN02982927_00436</name>
</gene>